<dbReference type="OrthoDB" id="3366823at2759"/>
<keyword evidence="3 5" id="KW-0479">Metal-binding</keyword>
<dbReference type="PANTHER" id="PTHR47582:SF1">
    <property type="entry name" value="P450, PUTATIVE (EUROFUNG)-RELATED"/>
    <property type="match status" value="1"/>
</dbReference>
<organism evidence="6 7">
    <name type="scientific">Cudoniella acicularis</name>
    <dbReference type="NCBI Taxonomy" id="354080"/>
    <lineage>
        <taxon>Eukaryota</taxon>
        <taxon>Fungi</taxon>
        <taxon>Dikarya</taxon>
        <taxon>Ascomycota</taxon>
        <taxon>Pezizomycotina</taxon>
        <taxon>Leotiomycetes</taxon>
        <taxon>Helotiales</taxon>
        <taxon>Tricladiaceae</taxon>
        <taxon>Cudoniella</taxon>
    </lineage>
</organism>
<evidence type="ECO:0000256" key="2">
    <source>
        <dbReference type="ARBA" id="ARBA00010617"/>
    </source>
</evidence>
<evidence type="ECO:0000313" key="7">
    <source>
        <dbReference type="Proteomes" id="UP000566819"/>
    </source>
</evidence>
<evidence type="ECO:0000256" key="5">
    <source>
        <dbReference type="PIRSR" id="PIRSR602403-1"/>
    </source>
</evidence>
<sequence>MSPQGGMNEMLLAAVNVTKERLDSLHQGIHRTEVDLWAWTQHELTVITTESVYGPGNPYKDPKVEVGFWDFADDTIKLLLTNILPNIVASKALAGREVVVQAMDSYFSCGAYKEGSSLVKARHAALKDGEIPDLDLARCECVNGIAILANTVPTAFWTIFHIFSDPLVLTEVRRQVGLITTYQVLTEGGGPAYKINLSRLNDAPIIFSALQEALRLRATGTGPRMVLADTFIGPHQYLLKKGSVVMIVNKALHSDKGAWGEKADTYHPDRFYGKFPAQSFRGFGGGVNLCPGRGFAMVEVAALVAMLAMRFDLVPAGETWSEPDQDLTNLSLQVAPPKQKVTVNIVPRHDFEEASWYFEL</sequence>
<feature type="binding site" description="axial binding residue" evidence="5">
    <location>
        <position position="290"/>
    </location>
    <ligand>
        <name>heme</name>
        <dbReference type="ChEBI" id="CHEBI:30413"/>
    </ligand>
    <ligandPart>
        <name>Fe</name>
        <dbReference type="ChEBI" id="CHEBI:18248"/>
    </ligandPart>
</feature>
<comment type="cofactor">
    <cofactor evidence="1 5">
        <name>heme</name>
        <dbReference type="ChEBI" id="CHEBI:30413"/>
    </cofactor>
</comment>
<dbReference type="Pfam" id="PF00067">
    <property type="entry name" value="p450"/>
    <property type="match status" value="1"/>
</dbReference>
<accession>A0A8H4RV08</accession>
<dbReference type="Gene3D" id="1.10.630.10">
    <property type="entry name" value="Cytochrome P450"/>
    <property type="match status" value="1"/>
</dbReference>
<gene>
    <name evidence="6" type="ORF">G7Y89_g1584</name>
</gene>
<proteinExistence type="inferred from homology"/>
<dbReference type="PANTHER" id="PTHR47582">
    <property type="entry name" value="P450, PUTATIVE (EUROFUNG)-RELATED"/>
    <property type="match status" value="1"/>
</dbReference>
<protein>
    <recommendedName>
        <fullName evidence="8">Cytochrome P450</fullName>
    </recommendedName>
</protein>
<keyword evidence="7" id="KW-1185">Reference proteome</keyword>
<dbReference type="GO" id="GO:0005506">
    <property type="term" value="F:iron ion binding"/>
    <property type="evidence" value="ECO:0007669"/>
    <property type="project" value="InterPro"/>
</dbReference>
<dbReference type="EMBL" id="JAAMPI010000062">
    <property type="protein sequence ID" value="KAF4636512.1"/>
    <property type="molecule type" value="Genomic_DNA"/>
</dbReference>
<keyword evidence="4 5" id="KW-0408">Iron</keyword>
<evidence type="ECO:0000313" key="6">
    <source>
        <dbReference type="EMBL" id="KAF4636512.1"/>
    </source>
</evidence>
<dbReference type="GO" id="GO:0004497">
    <property type="term" value="F:monooxygenase activity"/>
    <property type="evidence" value="ECO:0007669"/>
    <property type="project" value="InterPro"/>
</dbReference>
<dbReference type="InterPro" id="IPR053007">
    <property type="entry name" value="CYP450_monoxygenase_sec-met"/>
</dbReference>
<evidence type="ECO:0000256" key="4">
    <source>
        <dbReference type="ARBA" id="ARBA00023004"/>
    </source>
</evidence>
<dbReference type="InterPro" id="IPR001128">
    <property type="entry name" value="Cyt_P450"/>
</dbReference>
<name>A0A8H4RV08_9HELO</name>
<evidence type="ECO:0000256" key="3">
    <source>
        <dbReference type="ARBA" id="ARBA00022723"/>
    </source>
</evidence>
<comment type="caution">
    <text evidence="6">The sequence shown here is derived from an EMBL/GenBank/DDBJ whole genome shotgun (WGS) entry which is preliminary data.</text>
</comment>
<dbReference type="AlphaFoldDB" id="A0A8H4RV08"/>
<evidence type="ECO:0008006" key="8">
    <source>
        <dbReference type="Google" id="ProtNLM"/>
    </source>
</evidence>
<dbReference type="GO" id="GO:0016705">
    <property type="term" value="F:oxidoreductase activity, acting on paired donors, with incorporation or reduction of molecular oxygen"/>
    <property type="evidence" value="ECO:0007669"/>
    <property type="project" value="InterPro"/>
</dbReference>
<dbReference type="GO" id="GO:0020037">
    <property type="term" value="F:heme binding"/>
    <property type="evidence" value="ECO:0007669"/>
    <property type="project" value="InterPro"/>
</dbReference>
<dbReference type="SUPFAM" id="SSF48264">
    <property type="entry name" value="Cytochrome P450"/>
    <property type="match status" value="1"/>
</dbReference>
<dbReference type="CDD" id="cd11040">
    <property type="entry name" value="CYP7_CYP8-like"/>
    <property type="match status" value="1"/>
</dbReference>
<dbReference type="InterPro" id="IPR036396">
    <property type="entry name" value="Cyt_P450_sf"/>
</dbReference>
<dbReference type="InterPro" id="IPR002403">
    <property type="entry name" value="Cyt_P450_E_grp-IV"/>
</dbReference>
<evidence type="ECO:0000256" key="1">
    <source>
        <dbReference type="ARBA" id="ARBA00001971"/>
    </source>
</evidence>
<keyword evidence="5" id="KW-0349">Heme</keyword>
<dbReference type="PRINTS" id="PR00465">
    <property type="entry name" value="EP450IV"/>
</dbReference>
<reference evidence="6 7" key="1">
    <citation type="submission" date="2020-03" db="EMBL/GenBank/DDBJ databases">
        <title>Draft Genome Sequence of Cudoniella acicularis.</title>
        <authorList>
            <person name="Buettner E."/>
            <person name="Kellner H."/>
        </authorList>
    </citation>
    <scope>NUCLEOTIDE SEQUENCE [LARGE SCALE GENOMIC DNA]</scope>
    <source>
        <strain evidence="6 7">DSM 108380</strain>
    </source>
</reference>
<dbReference type="Proteomes" id="UP000566819">
    <property type="component" value="Unassembled WGS sequence"/>
</dbReference>
<comment type="similarity">
    <text evidence="2">Belongs to the cytochrome P450 family.</text>
</comment>